<organism evidence="2 3">
    <name type="scientific">Brevundimonas kwangchunensis</name>
    <dbReference type="NCBI Taxonomy" id="322163"/>
    <lineage>
        <taxon>Bacteria</taxon>
        <taxon>Pseudomonadati</taxon>
        <taxon>Pseudomonadota</taxon>
        <taxon>Alphaproteobacteria</taxon>
        <taxon>Caulobacterales</taxon>
        <taxon>Caulobacteraceae</taxon>
        <taxon>Brevundimonas</taxon>
    </lineage>
</organism>
<reference evidence="3" key="1">
    <citation type="journal article" date="2019" name="Int. J. Syst. Evol. Microbiol.">
        <title>The Global Catalogue of Microorganisms (GCM) 10K type strain sequencing project: providing services to taxonomists for standard genome sequencing and annotation.</title>
        <authorList>
            <consortium name="The Broad Institute Genomics Platform"/>
            <consortium name="The Broad Institute Genome Sequencing Center for Infectious Disease"/>
            <person name="Wu L."/>
            <person name="Ma J."/>
        </authorList>
    </citation>
    <scope>NUCLEOTIDE SEQUENCE [LARGE SCALE GENOMIC DNA]</scope>
    <source>
        <strain evidence="3">JCM 12928</strain>
    </source>
</reference>
<comment type="caution">
    <text evidence="2">The sequence shown here is derived from an EMBL/GenBank/DDBJ whole genome shotgun (WGS) entry which is preliminary data.</text>
</comment>
<keyword evidence="3" id="KW-1185">Reference proteome</keyword>
<dbReference type="RefSeq" id="WP_343793861.1">
    <property type="nucleotide sequence ID" value="NZ_BAAAGA010000005.1"/>
</dbReference>
<gene>
    <name evidence="2" type="primary">hutG</name>
    <name evidence="2" type="ORF">GCM10009422_22880</name>
</gene>
<proteinExistence type="predicted"/>
<dbReference type="InterPro" id="IPR010247">
    <property type="entry name" value="HutG_amidohyd"/>
</dbReference>
<evidence type="ECO:0000313" key="3">
    <source>
        <dbReference type="Proteomes" id="UP001501352"/>
    </source>
</evidence>
<evidence type="ECO:0000256" key="1">
    <source>
        <dbReference type="SAM" id="MobiDB-lite"/>
    </source>
</evidence>
<sequence length="288" mass="31656">MTDWLTVIPGDAPLIVAFPHTGTNIPADIEARMVDPWRARKDADWWIDRLYAFATELGATTVRTAISRSVIDVNRDPSGQSLYPGMTTTGLCPTETFDGEPLYREGQEPDAVEIERRRTEFFDPYHAALTAQIERLSANGPVVLYDAHSIRSHVPRLFDGQLPQFNIGDNGGATCDPALTAAVEAACIASGDSHVVNGRFKGGWTTRHYGQPHGPQAAERRARGDRASKNVVHAIQMELACRGYVDEPTETNASTWPTPFIDERAAPMRATLRNVLTAARDFAISQRA</sequence>
<evidence type="ECO:0000313" key="2">
    <source>
        <dbReference type="EMBL" id="GAA0625662.1"/>
    </source>
</evidence>
<dbReference type="NCBIfam" id="TIGR02017">
    <property type="entry name" value="hutG_amidohyd"/>
    <property type="match status" value="1"/>
</dbReference>
<name>A0ABP3S803_9CAUL</name>
<feature type="region of interest" description="Disordered" evidence="1">
    <location>
        <begin position="207"/>
        <end position="226"/>
    </location>
</feature>
<dbReference type="Pfam" id="PF05013">
    <property type="entry name" value="FGase"/>
    <property type="match status" value="1"/>
</dbReference>
<dbReference type="EMBL" id="BAAAGA010000005">
    <property type="protein sequence ID" value="GAA0625662.1"/>
    <property type="molecule type" value="Genomic_DNA"/>
</dbReference>
<accession>A0ABP3S803</accession>
<dbReference type="Proteomes" id="UP001501352">
    <property type="component" value="Unassembled WGS sequence"/>
</dbReference>
<protein>
    <submittedName>
        <fullName evidence="2">N-formylglutamate deformylase</fullName>
    </submittedName>
</protein>
<dbReference type="Gene3D" id="3.40.630.40">
    <property type="entry name" value="Zn-dependent exopeptidases"/>
    <property type="match status" value="1"/>
</dbReference>
<dbReference type="InterPro" id="IPR007709">
    <property type="entry name" value="N-FG_amidohydro"/>
</dbReference>
<dbReference type="SUPFAM" id="SSF53187">
    <property type="entry name" value="Zn-dependent exopeptidases"/>
    <property type="match status" value="1"/>
</dbReference>